<accession>A0AAD1FIX0</accession>
<dbReference type="KEGG" id="pfuw:KF707C_p240"/>
<dbReference type="EMBL" id="AP014863">
    <property type="protein sequence ID" value="BAU77413.1"/>
    <property type="molecule type" value="Genomic_DNA"/>
</dbReference>
<name>A0AAD1FIX0_METFU</name>
<dbReference type="Proteomes" id="UP000218554">
    <property type="component" value="Plasmid pKF707"/>
</dbReference>
<proteinExistence type="predicted"/>
<geneLocation type="plasmid" evidence="1 2">
    <name>pKF707</name>
</geneLocation>
<dbReference type="AlphaFoldDB" id="A0AAD1FIX0"/>
<organism evidence="1 2">
    <name type="scientific">Metapseudomonas furukawaii</name>
    <name type="common">Pseudomonas furukawaii</name>
    <dbReference type="NCBI Taxonomy" id="1149133"/>
    <lineage>
        <taxon>Bacteria</taxon>
        <taxon>Pseudomonadati</taxon>
        <taxon>Pseudomonadota</taxon>
        <taxon>Gammaproteobacteria</taxon>
        <taxon>Pseudomonadales</taxon>
        <taxon>Pseudomonadaceae</taxon>
        <taxon>Metapseudomonas</taxon>
    </lineage>
</organism>
<reference evidence="1 2" key="1">
    <citation type="journal article" date="2018" name="Int. J. Syst. Evol. Microbiol.">
        <title>Pseudomonas furukawaii sp. nov., a polychlorinated biphenyl-degrading bacterium isolated from biphenyl-contaminated soil in Japan.</title>
        <authorList>
            <person name="Kimura N."/>
            <person name="Watanabe T."/>
            <person name="Suenaga H."/>
            <person name="Fujihara H."/>
            <person name="Futagami T."/>
            <person name="Goto M."/>
            <person name="Hanada S."/>
            <person name="Hirose J."/>
        </authorList>
    </citation>
    <scope>NUCLEOTIDE SEQUENCE [LARGE SCALE GENOMIC DNA]</scope>
    <source>
        <strain evidence="2">DSM 10086 / NBRC 110670 / KF707</strain>
    </source>
</reference>
<sequence length="72" mass="7348">MTPHPRVPLQAALQEFLVAELGDGGGRWPGTVLEALQEALAGVLQELAGFGQGKAGVRQEGGASYMVGNASS</sequence>
<protein>
    <submittedName>
        <fullName evidence="1">Uncharacterized protein</fullName>
    </submittedName>
</protein>
<gene>
    <name evidence="1" type="ORF">KF707C_p240</name>
</gene>
<dbReference type="RefSeq" id="WP_003451672.1">
    <property type="nucleotide sequence ID" value="NZ_AJMR01000135.1"/>
</dbReference>
<keyword evidence="1" id="KW-0614">Plasmid</keyword>
<keyword evidence="2" id="KW-1185">Reference proteome</keyword>
<evidence type="ECO:0000313" key="1">
    <source>
        <dbReference type="EMBL" id="BAU77413.1"/>
    </source>
</evidence>
<evidence type="ECO:0000313" key="2">
    <source>
        <dbReference type="Proteomes" id="UP000218554"/>
    </source>
</evidence>